<keyword evidence="10" id="KW-1185">Reference proteome</keyword>
<evidence type="ECO:0000256" key="6">
    <source>
        <dbReference type="SAM" id="MobiDB-lite"/>
    </source>
</evidence>
<evidence type="ECO:0000256" key="1">
    <source>
        <dbReference type="ARBA" id="ARBA00004141"/>
    </source>
</evidence>
<keyword evidence="4 7" id="KW-1133">Transmembrane helix</keyword>
<feature type="transmembrane region" description="Helical" evidence="7">
    <location>
        <begin position="154"/>
        <end position="184"/>
    </location>
</feature>
<feature type="transmembrane region" description="Helical" evidence="7">
    <location>
        <begin position="83"/>
        <end position="102"/>
    </location>
</feature>
<feature type="transmembrane region" description="Helical" evidence="7">
    <location>
        <begin position="222"/>
        <end position="241"/>
    </location>
</feature>
<keyword evidence="3 7" id="KW-0812">Transmembrane</keyword>
<feature type="transmembrane region" description="Helical" evidence="7">
    <location>
        <begin position="347"/>
        <end position="372"/>
    </location>
</feature>
<feature type="transmembrane region" description="Helical" evidence="7">
    <location>
        <begin position="190"/>
        <end position="210"/>
    </location>
</feature>
<evidence type="ECO:0000256" key="7">
    <source>
        <dbReference type="SAM" id="Phobius"/>
    </source>
</evidence>
<feature type="transmembrane region" description="Helical" evidence="7">
    <location>
        <begin position="108"/>
        <end position="133"/>
    </location>
</feature>
<evidence type="ECO:0000313" key="10">
    <source>
        <dbReference type="Proteomes" id="UP000554235"/>
    </source>
</evidence>
<dbReference type="GO" id="GO:0015179">
    <property type="term" value="F:L-amino acid transmembrane transporter activity"/>
    <property type="evidence" value="ECO:0007669"/>
    <property type="project" value="TreeGrafter"/>
</dbReference>
<dbReference type="AlphaFoldDB" id="A0A8H4PB91"/>
<dbReference type="OrthoDB" id="294730at2759"/>
<evidence type="ECO:0000256" key="3">
    <source>
        <dbReference type="ARBA" id="ARBA00022692"/>
    </source>
</evidence>
<feature type="transmembrane region" description="Helical" evidence="7">
    <location>
        <begin position="261"/>
        <end position="283"/>
    </location>
</feature>
<feature type="transmembrane region" description="Helical" evidence="7">
    <location>
        <begin position="304"/>
        <end position="327"/>
    </location>
</feature>
<dbReference type="InterPro" id="IPR013057">
    <property type="entry name" value="AA_transpt_TM"/>
</dbReference>
<evidence type="ECO:0000256" key="2">
    <source>
        <dbReference type="ARBA" id="ARBA00008066"/>
    </source>
</evidence>
<gene>
    <name evidence="9" type="ORF">FALBO_3883</name>
</gene>
<dbReference type="Pfam" id="PF01490">
    <property type="entry name" value="Aa_trans"/>
    <property type="match status" value="1"/>
</dbReference>
<sequence length="506" mass="56354">MASKPFTPDDPDAELAGGSPRRSSWLASAFGGKNVVIGPRIEPLAENLVDSDSIAAIDIVDKQLASEEGNAIQYRTCSWQKTAGLLFSEYIVLSIMSFPWSYSLLGLVPGIILTVAIAGLVLYTSLVLWEFCLRHPEVRDISDIGQMLFWNQRWAWWWTAIMFLLNNTFIQALHVLVGAIYLNTMTEADTIHACRTVAFAVVVTVISWIGSLPRTFDMMSKLGMGSTFFTFISVILATAFAGAQGKPAGYPELGEPIISVWTPSTTTLVTGMSAFMNMSYTFIGQLTLPSFIAEMRDPRDFPKALWACTIAEIITFSIVGSVIYVYTGDQYMVTPAFGVLSTVYKKVSYSFMVPTIIFVGCLYASVTGRFVFFRMFQDSEHVTSHTFKGWFWWSFVLLISWLFSFLIAEIIPFFSSLLSVMSSLFNCWFGFIFWGLAYFRMRNADLKVGKTRQPVLDYLSVGLNIVIILIGFLYLTLGTYVSVQGIIDQFEAGTVSGVFSCKSNGL</sequence>
<keyword evidence="5 7" id="KW-0472">Membrane</keyword>
<feature type="transmembrane region" description="Helical" evidence="7">
    <location>
        <begin position="392"/>
        <end position="414"/>
    </location>
</feature>
<dbReference type="Proteomes" id="UP000554235">
    <property type="component" value="Unassembled WGS sequence"/>
</dbReference>
<evidence type="ECO:0000259" key="8">
    <source>
        <dbReference type="Pfam" id="PF01490"/>
    </source>
</evidence>
<name>A0A8H4PB91_9HYPO</name>
<feature type="region of interest" description="Disordered" evidence="6">
    <location>
        <begin position="1"/>
        <end position="20"/>
    </location>
</feature>
<dbReference type="GO" id="GO:0016020">
    <property type="term" value="C:membrane"/>
    <property type="evidence" value="ECO:0007669"/>
    <property type="project" value="UniProtKB-SubCell"/>
</dbReference>
<protein>
    <submittedName>
        <fullName evidence="9">Neutral amino acid permease</fullName>
    </submittedName>
</protein>
<evidence type="ECO:0000256" key="4">
    <source>
        <dbReference type="ARBA" id="ARBA00022989"/>
    </source>
</evidence>
<feature type="domain" description="Amino acid transporter transmembrane" evidence="8">
    <location>
        <begin position="76"/>
        <end position="481"/>
    </location>
</feature>
<comment type="subcellular location">
    <subcellularLocation>
        <location evidence="1">Membrane</location>
        <topology evidence="1">Multi-pass membrane protein</topology>
    </subcellularLocation>
</comment>
<dbReference type="PANTHER" id="PTHR22950:SF20">
    <property type="entry name" value="AMINO ACID TRANSPORTER (EUROFUNG)"/>
    <property type="match status" value="1"/>
</dbReference>
<feature type="transmembrane region" description="Helical" evidence="7">
    <location>
        <begin position="420"/>
        <end position="439"/>
    </location>
</feature>
<accession>A0A8H4PB91</accession>
<evidence type="ECO:0000256" key="5">
    <source>
        <dbReference type="ARBA" id="ARBA00023136"/>
    </source>
</evidence>
<dbReference type="PANTHER" id="PTHR22950">
    <property type="entry name" value="AMINO ACID TRANSPORTER"/>
    <property type="match status" value="1"/>
</dbReference>
<organism evidence="9 10">
    <name type="scientific">Fusarium albosuccineum</name>
    <dbReference type="NCBI Taxonomy" id="1237068"/>
    <lineage>
        <taxon>Eukaryota</taxon>
        <taxon>Fungi</taxon>
        <taxon>Dikarya</taxon>
        <taxon>Ascomycota</taxon>
        <taxon>Pezizomycotina</taxon>
        <taxon>Sordariomycetes</taxon>
        <taxon>Hypocreomycetidae</taxon>
        <taxon>Hypocreales</taxon>
        <taxon>Nectriaceae</taxon>
        <taxon>Fusarium</taxon>
        <taxon>Fusarium decemcellulare species complex</taxon>
    </lineage>
</organism>
<feature type="transmembrane region" description="Helical" evidence="7">
    <location>
        <begin position="455"/>
        <end position="475"/>
    </location>
</feature>
<reference evidence="9 10" key="1">
    <citation type="submission" date="2020-01" db="EMBL/GenBank/DDBJ databases">
        <title>Identification and distribution of gene clusters putatively required for synthesis of sphingolipid metabolism inhibitors in phylogenetically diverse species of the filamentous fungus Fusarium.</title>
        <authorList>
            <person name="Kim H.-S."/>
            <person name="Busman M."/>
            <person name="Brown D.W."/>
            <person name="Divon H."/>
            <person name="Uhlig S."/>
            <person name="Proctor R.H."/>
        </authorList>
    </citation>
    <scope>NUCLEOTIDE SEQUENCE [LARGE SCALE GENOMIC DNA]</scope>
    <source>
        <strain evidence="9 10">NRRL 20459</strain>
    </source>
</reference>
<evidence type="ECO:0000313" key="9">
    <source>
        <dbReference type="EMBL" id="KAF4469214.1"/>
    </source>
</evidence>
<dbReference type="EMBL" id="JAADYS010000505">
    <property type="protein sequence ID" value="KAF4469214.1"/>
    <property type="molecule type" value="Genomic_DNA"/>
</dbReference>
<proteinExistence type="inferred from homology"/>
<dbReference type="FunFam" id="1.20.1740.10:FF:000039">
    <property type="entry name" value="Neutral amino acid transporter (Eurofung)"/>
    <property type="match status" value="1"/>
</dbReference>
<comment type="similarity">
    <text evidence="2">Belongs to the amino acid/polyamine transporter 2 family.</text>
</comment>
<comment type="caution">
    <text evidence="9">The sequence shown here is derived from an EMBL/GenBank/DDBJ whole genome shotgun (WGS) entry which is preliminary data.</text>
</comment>